<feature type="compositionally biased region" description="Basic and acidic residues" evidence="2">
    <location>
        <begin position="99"/>
        <end position="121"/>
    </location>
</feature>
<comment type="caution">
    <text evidence="4">The sequence shown here is derived from an EMBL/GenBank/DDBJ whole genome shotgun (WGS) entry which is preliminary data.</text>
</comment>
<feature type="compositionally biased region" description="Basic and acidic residues" evidence="2">
    <location>
        <begin position="53"/>
        <end position="64"/>
    </location>
</feature>
<dbReference type="Proteomes" id="UP001600888">
    <property type="component" value="Unassembled WGS sequence"/>
</dbReference>
<accession>A0ABR4FA25</accession>
<dbReference type="SUPFAM" id="SSF57667">
    <property type="entry name" value="beta-beta-alpha zinc fingers"/>
    <property type="match status" value="1"/>
</dbReference>
<protein>
    <recommendedName>
        <fullName evidence="3">C2H2-type domain-containing protein</fullName>
    </recommendedName>
</protein>
<dbReference type="EMBL" id="JBAWTH010000006">
    <property type="protein sequence ID" value="KAL2291546.1"/>
    <property type="molecule type" value="Genomic_DNA"/>
</dbReference>
<dbReference type="InterPro" id="IPR013087">
    <property type="entry name" value="Znf_C2H2_type"/>
</dbReference>
<evidence type="ECO:0000256" key="1">
    <source>
        <dbReference type="PROSITE-ProRule" id="PRU00042"/>
    </source>
</evidence>
<dbReference type="PROSITE" id="PS00028">
    <property type="entry name" value="ZINC_FINGER_C2H2_1"/>
    <property type="match status" value="1"/>
</dbReference>
<dbReference type="InterPro" id="IPR036236">
    <property type="entry name" value="Znf_C2H2_sf"/>
</dbReference>
<keyword evidence="1" id="KW-0863">Zinc-finger</keyword>
<sequence>MKSSTAAVGARQQCSCLWCGKEFKSKSKLKKHIGDDHMEEHKLAANKLAAKKLAAEKPAIKPDPRPPQQPPSQQPLPRQLKLVEKWKHTLKGLKVPQKKLIEQTAKKPTIKKPDKAITETP</sequence>
<evidence type="ECO:0000259" key="3">
    <source>
        <dbReference type="PROSITE" id="PS50157"/>
    </source>
</evidence>
<feature type="compositionally biased region" description="Pro residues" evidence="2">
    <location>
        <begin position="65"/>
        <end position="74"/>
    </location>
</feature>
<proteinExistence type="predicted"/>
<feature type="domain" description="C2H2-type" evidence="3">
    <location>
        <begin position="12"/>
        <end position="42"/>
    </location>
</feature>
<organism evidence="4 5">
    <name type="scientific">Diaporthe vaccinii</name>
    <dbReference type="NCBI Taxonomy" id="105482"/>
    <lineage>
        <taxon>Eukaryota</taxon>
        <taxon>Fungi</taxon>
        <taxon>Dikarya</taxon>
        <taxon>Ascomycota</taxon>
        <taxon>Pezizomycotina</taxon>
        <taxon>Sordariomycetes</taxon>
        <taxon>Sordariomycetidae</taxon>
        <taxon>Diaporthales</taxon>
        <taxon>Diaporthaceae</taxon>
        <taxon>Diaporthe</taxon>
        <taxon>Diaporthe eres species complex</taxon>
    </lineage>
</organism>
<evidence type="ECO:0000313" key="4">
    <source>
        <dbReference type="EMBL" id="KAL2291546.1"/>
    </source>
</evidence>
<feature type="region of interest" description="Disordered" evidence="2">
    <location>
        <begin position="52"/>
        <end position="78"/>
    </location>
</feature>
<keyword evidence="1" id="KW-0862">Zinc</keyword>
<gene>
    <name evidence="4" type="ORF">FJTKL_12924</name>
</gene>
<evidence type="ECO:0000256" key="2">
    <source>
        <dbReference type="SAM" id="MobiDB-lite"/>
    </source>
</evidence>
<name>A0ABR4FA25_9PEZI</name>
<dbReference type="PROSITE" id="PS50157">
    <property type="entry name" value="ZINC_FINGER_C2H2_2"/>
    <property type="match status" value="1"/>
</dbReference>
<reference evidence="4 5" key="1">
    <citation type="submission" date="2024-03" db="EMBL/GenBank/DDBJ databases">
        <title>A high-quality draft genome sequence of Diaporthe vaccinii, a causative agent of upright dieback and viscid rot disease in cranberry plants.</title>
        <authorList>
            <person name="Sarrasin M."/>
            <person name="Lang B.F."/>
            <person name="Burger G."/>
        </authorList>
    </citation>
    <scope>NUCLEOTIDE SEQUENCE [LARGE SCALE GENOMIC DNA]</scope>
    <source>
        <strain evidence="4 5">IS7</strain>
    </source>
</reference>
<feature type="region of interest" description="Disordered" evidence="2">
    <location>
        <begin position="97"/>
        <end position="121"/>
    </location>
</feature>
<keyword evidence="5" id="KW-1185">Reference proteome</keyword>
<keyword evidence="1" id="KW-0479">Metal-binding</keyword>
<evidence type="ECO:0000313" key="5">
    <source>
        <dbReference type="Proteomes" id="UP001600888"/>
    </source>
</evidence>